<dbReference type="Pfam" id="PF00512">
    <property type="entry name" value="HisKA"/>
    <property type="match status" value="1"/>
</dbReference>
<dbReference type="SMART" id="SM00387">
    <property type="entry name" value="HATPase_c"/>
    <property type="match status" value="1"/>
</dbReference>
<dbReference type="SUPFAM" id="SSF55874">
    <property type="entry name" value="ATPase domain of HSP90 chaperone/DNA topoisomerase II/histidine kinase"/>
    <property type="match status" value="1"/>
</dbReference>
<dbReference type="Proteomes" id="UP000031549">
    <property type="component" value="Unassembled WGS sequence"/>
</dbReference>
<dbReference type="SUPFAM" id="SSF47384">
    <property type="entry name" value="Homodimeric domain of signal transducing histidine kinase"/>
    <property type="match status" value="1"/>
</dbReference>
<comment type="caution">
    <text evidence="14">The sequence shown here is derived from an EMBL/GenBank/DDBJ whole genome shotgun (WGS) entry which is preliminary data.</text>
</comment>
<dbReference type="GO" id="GO:0000155">
    <property type="term" value="F:phosphorelay sensor kinase activity"/>
    <property type="evidence" value="ECO:0007669"/>
    <property type="project" value="InterPro"/>
</dbReference>
<evidence type="ECO:0000256" key="7">
    <source>
        <dbReference type="ARBA" id="ARBA00022840"/>
    </source>
</evidence>
<dbReference type="SMART" id="SM00065">
    <property type="entry name" value="GAF"/>
    <property type="match status" value="2"/>
</dbReference>
<reference evidence="14 15" key="1">
    <citation type="journal article" date="2015" name="Genome Announc.">
        <title>Draft Genome Sequence of Cyanobacterium Hassallia byssoidea Strain VB512170, Isolated from Monuments in India.</title>
        <authorList>
            <person name="Singh D."/>
            <person name="Chandrababunaidu M.M."/>
            <person name="Panda A."/>
            <person name="Sen D."/>
            <person name="Bhattacharyya S."/>
            <person name="Adhikary S.P."/>
            <person name="Tripathy S."/>
        </authorList>
    </citation>
    <scope>NUCLEOTIDE SEQUENCE [LARGE SCALE GENOMIC DNA]</scope>
    <source>
        <strain evidence="14 15">VB512170</strain>
    </source>
</reference>
<dbReference type="Pfam" id="PF00072">
    <property type="entry name" value="Response_reg"/>
    <property type="match status" value="2"/>
</dbReference>
<evidence type="ECO:0000256" key="3">
    <source>
        <dbReference type="ARBA" id="ARBA00022553"/>
    </source>
</evidence>
<keyword evidence="8" id="KW-0902">Two-component regulatory system</keyword>
<feature type="region of interest" description="Disordered" evidence="10">
    <location>
        <begin position="203"/>
        <end position="269"/>
    </location>
</feature>
<dbReference type="GO" id="GO:0004016">
    <property type="term" value="F:adenylate cyclase activity"/>
    <property type="evidence" value="ECO:0007669"/>
    <property type="project" value="UniProtKB-ARBA"/>
</dbReference>
<dbReference type="PANTHER" id="PTHR43547">
    <property type="entry name" value="TWO-COMPONENT HISTIDINE KINASE"/>
    <property type="match status" value="1"/>
</dbReference>
<evidence type="ECO:0000256" key="1">
    <source>
        <dbReference type="ARBA" id="ARBA00000085"/>
    </source>
</evidence>
<feature type="compositionally biased region" description="Basic and acidic residues" evidence="10">
    <location>
        <begin position="214"/>
        <end position="224"/>
    </location>
</feature>
<dbReference type="SUPFAM" id="SSF55781">
    <property type="entry name" value="GAF domain-like"/>
    <property type="match status" value="2"/>
</dbReference>
<evidence type="ECO:0000256" key="10">
    <source>
        <dbReference type="SAM" id="MobiDB-lite"/>
    </source>
</evidence>
<evidence type="ECO:0000256" key="8">
    <source>
        <dbReference type="ARBA" id="ARBA00023012"/>
    </source>
</evidence>
<dbReference type="InterPro" id="IPR003661">
    <property type="entry name" value="HisK_dim/P_dom"/>
</dbReference>
<dbReference type="EC" id="2.7.13.3" evidence="2"/>
<evidence type="ECO:0000259" key="12">
    <source>
        <dbReference type="PROSITE" id="PS50110"/>
    </source>
</evidence>
<feature type="compositionally biased region" description="Pro residues" evidence="10">
    <location>
        <begin position="259"/>
        <end position="268"/>
    </location>
</feature>
<evidence type="ECO:0000256" key="4">
    <source>
        <dbReference type="ARBA" id="ARBA00022679"/>
    </source>
</evidence>
<keyword evidence="4" id="KW-0808">Transferase</keyword>
<dbReference type="InterPro" id="IPR029787">
    <property type="entry name" value="Nucleotide_cyclase"/>
</dbReference>
<dbReference type="InterPro" id="IPR036890">
    <property type="entry name" value="HATPase_C_sf"/>
</dbReference>
<dbReference type="Gene3D" id="3.30.450.40">
    <property type="match status" value="2"/>
</dbReference>
<keyword evidence="6" id="KW-0418">Kinase</keyword>
<dbReference type="PRINTS" id="PR00344">
    <property type="entry name" value="BCTRLSENSOR"/>
</dbReference>
<keyword evidence="7" id="KW-0067">ATP-binding</keyword>
<dbReference type="CDD" id="cd17569">
    <property type="entry name" value="REC_HupR-like"/>
    <property type="match status" value="1"/>
</dbReference>
<dbReference type="InterPro" id="IPR003018">
    <property type="entry name" value="GAF"/>
</dbReference>
<gene>
    <name evidence="14" type="ORF">PI95_005380</name>
</gene>
<dbReference type="SUPFAM" id="SSF55073">
    <property type="entry name" value="Nucleotide cyclase"/>
    <property type="match status" value="1"/>
</dbReference>
<dbReference type="InterPro" id="IPR001054">
    <property type="entry name" value="A/G_cyclase"/>
</dbReference>
<dbReference type="FunFam" id="3.30.565.10:FF:000037">
    <property type="entry name" value="Hybrid sensor histidine kinase/response regulator"/>
    <property type="match status" value="1"/>
</dbReference>
<dbReference type="InterPro" id="IPR029016">
    <property type="entry name" value="GAF-like_dom_sf"/>
</dbReference>
<feature type="domain" description="Response regulatory" evidence="12">
    <location>
        <begin position="10"/>
        <end position="125"/>
    </location>
</feature>
<dbReference type="InterPro" id="IPR004358">
    <property type="entry name" value="Sig_transdc_His_kin-like_C"/>
</dbReference>
<dbReference type="Pfam" id="PF00211">
    <property type="entry name" value="Guanylate_cyc"/>
    <property type="match status" value="1"/>
</dbReference>
<proteinExistence type="predicted"/>
<dbReference type="RefSeq" id="WP_039753744.1">
    <property type="nucleotide sequence ID" value="NZ_JTCM02000007.1"/>
</dbReference>
<dbReference type="Gene3D" id="3.30.70.1230">
    <property type="entry name" value="Nucleotide cyclase"/>
    <property type="match status" value="1"/>
</dbReference>
<name>A0A846H4V5_9CYAN</name>
<dbReference type="EMBL" id="JTCM02000007">
    <property type="protein sequence ID" value="NEU72018.1"/>
    <property type="molecule type" value="Genomic_DNA"/>
</dbReference>
<dbReference type="InterPro" id="IPR005467">
    <property type="entry name" value="His_kinase_dom"/>
</dbReference>
<comment type="catalytic activity">
    <reaction evidence="1">
        <text>ATP + protein L-histidine = ADP + protein N-phospho-L-histidine.</text>
        <dbReference type="EC" id="2.7.13.3"/>
    </reaction>
</comment>
<feature type="domain" description="Guanylate cyclase" evidence="13">
    <location>
        <begin position="1021"/>
        <end position="1161"/>
    </location>
</feature>
<dbReference type="InterPro" id="IPR001789">
    <property type="entry name" value="Sig_transdc_resp-reg_receiver"/>
</dbReference>
<evidence type="ECO:0000313" key="14">
    <source>
        <dbReference type="EMBL" id="NEU72018.1"/>
    </source>
</evidence>
<dbReference type="AlphaFoldDB" id="A0A846H4V5"/>
<evidence type="ECO:0000256" key="5">
    <source>
        <dbReference type="ARBA" id="ARBA00022741"/>
    </source>
</evidence>
<dbReference type="CDD" id="cd07302">
    <property type="entry name" value="CHD"/>
    <property type="match status" value="1"/>
</dbReference>
<protein>
    <recommendedName>
        <fullName evidence="2">histidine kinase</fullName>
        <ecNumber evidence="2">2.7.13.3</ecNumber>
    </recommendedName>
</protein>
<evidence type="ECO:0000313" key="15">
    <source>
        <dbReference type="Proteomes" id="UP000031549"/>
    </source>
</evidence>
<dbReference type="GO" id="GO:0005524">
    <property type="term" value="F:ATP binding"/>
    <property type="evidence" value="ECO:0007669"/>
    <property type="project" value="UniProtKB-KW"/>
</dbReference>
<evidence type="ECO:0000256" key="9">
    <source>
        <dbReference type="PROSITE-ProRule" id="PRU00169"/>
    </source>
</evidence>
<dbReference type="InterPro" id="IPR003594">
    <property type="entry name" value="HATPase_dom"/>
</dbReference>
<keyword evidence="15" id="KW-1185">Reference proteome</keyword>
<keyword evidence="5" id="KW-0547">Nucleotide-binding</keyword>
<dbReference type="Gene3D" id="3.30.565.10">
    <property type="entry name" value="Histidine kinase-like ATPase, C-terminal domain"/>
    <property type="match status" value="1"/>
</dbReference>
<evidence type="ECO:0000256" key="2">
    <source>
        <dbReference type="ARBA" id="ARBA00012438"/>
    </source>
</evidence>
<feature type="domain" description="Response regulatory" evidence="12">
    <location>
        <begin position="855"/>
        <end position="971"/>
    </location>
</feature>
<dbReference type="GO" id="GO:0009190">
    <property type="term" value="P:cyclic nucleotide biosynthetic process"/>
    <property type="evidence" value="ECO:0007669"/>
    <property type="project" value="InterPro"/>
</dbReference>
<dbReference type="SUPFAM" id="SSF52172">
    <property type="entry name" value="CheY-like"/>
    <property type="match status" value="2"/>
</dbReference>
<dbReference type="SMART" id="SM00044">
    <property type="entry name" value="CYCc"/>
    <property type="match status" value="1"/>
</dbReference>
<organism evidence="14 15">
    <name type="scientific">Hassallia byssoidea VB512170</name>
    <dbReference type="NCBI Taxonomy" id="1304833"/>
    <lineage>
        <taxon>Bacteria</taxon>
        <taxon>Bacillati</taxon>
        <taxon>Cyanobacteriota</taxon>
        <taxon>Cyanophyceae</taxon>
        <taxon>Nostocales</taxon>
        <taxon>Tolypothrichaceae</taxon>
        <taxon>Hassallia</taxon>
    </lineage>
</organism>
<accession>A0A846H4V5</accession>
<dbReference type="CDD" id="cd00082">
    <property type="entry name" value="HisKA"/>
    <property type="match status" value="1"/>
</dbReference>
<dbReference type="Gene3D" id="3.40.50.2300">
    <property type="match status" value="2"/>
</dbReference>
<dbReference type="PANTHER" id="PTHR43547:SF2">
    <property type="entry name" value="HYBRID SIGNAL TRANSDUCTION HISTIDINE KINASE C"/>
    <property type="match status" value="1"/>
</dbReference>
<dbReference type="SMART" id="SM00448">
    <property type="entry name" value="REC"/>
    <property type="match status" value="2"/>
</dbReference>
<feature type="domain" description="Histidine kinase" evidence="11">
    <location>
        <begin position="583"/>
        <end position="797"/>
    </location>
</feature>
<dbReference type="PROSITE" id="PS50109">
    <property type="entry name" value="HIS_KIN"/>
    <property type="match status" value="1"/>
</dbReference>
<dbReference type="PROSITE" id="PS50110">
    <property type="entry name" value="RESPONSE_REGULATORY"/>
    <property type="match status" value="2"/>
</dbReference>
<evidence type="ECO:0000256" key="6">
    <source>
        <dbReference type="ARBA" id="ARBA00022777"/>
    </source>
</evidence>
<sequence length="1212" mass="135635">MKSQSNSKPKILVVDDEPDNLDLLYRTFYRDYKVLKASSGPAALELLQQEGEVSVIISDQRMPMMSGTEFLSLTATQYPDIIRIILTGYTDVEDLVEAINAGKVFKYVTKPWEAEELKAVVRQALDTHNVLKTRTRELTRTLRQESLLNTVTNTIRSALDYRQILQAIVDTVGHMLEVDVCLLRPFQDGQLVDENFIYQRAVEEEKETGGQGDRGTRRQGDKETGGQFFPPISPSPRQSLQRREPEQRAGSPLPISLSPTPPLPPSPHPALLAQTVWEIREVQVIHDVAIDERIQGDTAELLSRAAAFATAKICSSLVVPLICRQELMAVLALHQCKQPRVWSTDEVQLVVMVADQAALALSQAYAYEQVRALAKRESLINTITSAIRSSLDPEDIFAAITQQLGQALQVDGCVLSLWTEEDEYVKCVGLYESSYSSEDSFKLDHPWETGSHNYIDNQEFPQSQSPIHSNPILQEMLRTQEPVVITDMSQCPPEIKGFDLPLRGKARSLMVVPLLADGKSIGSITLRQDSRSRKWLPTEIELAKAVAAQAAIAVQQSHLYQKTREQAERLLQLDKQKTEFFQNISHEFRTPITLIQGPLESAVATKEGLSYAQSAIALRNSRRLLRLVNQLLDLQRLDAKRMQPSFRPCDLVEFVNQIVESFRPYCEKKGLNLITELEPSPKVYLDMEKFDKVLYNLLSNAMKFTDIGGSITVRLQSQGDRCRLQVQDTGIGIVTEQIPHLFERFRQAEGTENRQYEGSGLGLALVKELVEMHGGKVTVESVYGKGTTFSLWLVSGNAHLPSEQLLEAPCEVNISRANVELADLELQSIDEFENIKKDLLNSVNNQENELKIGESILVVDDNPDLRTYVSEILRANGYRVHTARNGSEGFLMAKEIIPRLIVSDLMMPLVSGMEMIRMIRNEEKLKGIPIILLTAKVDEETRIEGTEKGADAYLAKPFNDRELLAEVRNLLALKENERRVLELNTYLTESVLKRFLPSALVQKAATGDLVLDLRPEPRLITVLFSDIVGFTQLSNTLRSRRVAELLNEYLESMTKVVFENGGTIDKFMGDAILALYGAPEELTPNEQVRRSINTARGMHRSLSELNQRWREQGIFDSDGRNGLQFRCGIHQGTAVVGMFGSAERADYTAIGPSVNIASRLQVAAVPGTILVSAAVADYLDEDEITKGSPLELKGIDETVLTFAVKPEITVSR</sequence>
<evidence type="ECO:0000259" key="11">
    <source>
        <dbReference type="PROSITE" id="PS50109"/>
    </source>
</evidence>
<dbReference type="SMART" id="SM00388">
    <property type="entry name" value="HisKA"/>
    <property type="match status" value="1"/>
</dbReference>
<dbReference type="Gene3D" id="1.10.287.130">
    <property type="match status" value="1"/>
</dbReference>
<keyword evidence="3 9" id="KW-0597">Phosphoprotein</keyword>
<feature type="modified residue" description="4-aspartylphosphate" evidence="9">
    <location>
        <position position="59"/>
    </location>
</feature>
<feature type="modified residue" description="4-aspartylphosphate" evidence="9">
    <location>
        <position position="904"/>
    </location>
</feature>
<dbReference type="CDD" id="cd16922">
    <property type="entry name" value="HATPase_EvgS-ArcB-TorS-like"/>
    <property type="match status" value="1"/>
</dbReference>
<dbReference type="Pfam" id="PF01590">
    <property type="entry name" value="GAF"/>
    <property type="match status" value="2"/>
</dbReference>
<dbReference type="InterPro" id="IPR011006">
    <property type="entry name" value="CheY-like_superfamily"/>
</dbReference>
<dbReference type="PROSITE" id="PS50125">
    <property type="entry name" value="GUANYLATE_CYCLASE_2"/>
    <property type="match status" value="1"/>
</dbReference>
<dbReference type="InterPro" id="IPR036097">
    <property type="entry name" value="HisK_dim/P_sf"/>
</dbReference>
<evidence type="ECO:0000259" key="13">
    <source>
        <dbReference type="PROSITE" id="PS50125"/>
    </source>
</evidence>
<dbReference type="Pfam" id="PF02518">
    <property type="entry name" value="HATPase_c"/>
    <property type="match status" value="1"/>
</dbReference>